<dbReference type="PANTHER" id="PTHR43549">
    <property type="entry name" value="MULTIDRUG RESISTANCE PROTEIN YPNP-RELATED"/>
    <property type="match status" value="1"/>
</dbReference>
<dbReference type="eggNOG" id="COG0534">
    <property type="taxonomic scope" value="Bacteria"/>
</dbReference>
<keyword evidence="5 7" id="KW-1133">Transmembrane helix</keyword>
<dbReference type="Pfam" id="PF01554">
    <property type="entry name" value="MatE"/>
    <property type="match status" value="2"/>
</dbReference>
<feature type="transmembrane region" description="Helical" evidence="7">
    <location>
        <begin position="301"/>
        <end position="324"/>
    </location>
</feature>
<dbReference type="GO" id="GO:0015297">
    <property type="term" value="F:antiporter activity"/>
    <property type="evidence" value="ECO:0007669"/>
    <property type="project" value="InterPro"/>
</dbReference>
<evidence type="ECO:0000256" key="4">
    <source>
        <dbReference type="ARBA" id="ARBA00022692"/>
    </source>
</evidence>
<dbReference type="GO" id="GO:0005886">
    <property type="term" value="C:plasma membrane"/>
    <property type="evidence" value="ECO:0007669"/>
    <property type="project" value="UniProtKB-SubCell"/>
</dbReference>
<dbReference type="InterPro" id="IPR052031">
    <property type="entry name" value="Membrane_Transporter-Flippase"/>
</dbReference>
<feature type="transmembrane region" description="Helical" evidence="7">
    <location>
        <begin position="33"/>
        <end position="50"/>
    </location>
</feature>
<evidence type="ECO:0000256" key="3">
    <source>
        <dbReference type="ARBA" id="ARBA00022475"/>
    </source>
</evidence>
<feature type="transmembrane region" description="Helical" evidence="7">
    <location>
        <begin position="185"/>
        <end position="204"/>
    </location>
</feature>
<dbReference type="PIRSF" id="PIRSF006603">
    <property type="entry name" value="DinF"/>
    <property type="match status" value="1"/>
</dbReference>
<keyword evidence="2" id="KW-0813">Transport</keyword>
<feature type="transmembrane region" description="Helical" evidence="7">
    <location>
        <begin position="336"/>
        <end position="359"/>
    </location>
</feature>
<accession>C6L986</accession>
<dbReference type="STRING" id="168384.SAMN05660368_01787"/>
<dbReference type="OrthoDB" id="9776324at2"/>
<feature type="transmembrane region" description="Helical" evidence="7">
    <location>
        <begin position="432"/>
        <end position="454"/>
    </location>
</feature>
<sequence>MRTAEKTQKNGHGRLHGGAAGENITEGVIWKQLLIFFFPILIGTFFQQLYNTVDAVVVGRFAGKEALSSVGGSSSQIINLVVGFFTGLSSGATVIISQYFGAKKREELQRALHTAYAFAAWFGVLIGLAGVVLTPLLLTQMNTPAELMHDSVMYVRIYFAGLVFVLIYNMGSAILRAIGDSRRPLYYLIICCIINIVLDLALVLGLRLGVLGVAAATLFSQAVSAVLVTRALMYHTEEMELRLREIRIQKDMLGKMLRIGLPTGIQSSMYSISNVLLQASLNNLGVDTMAAWAAFGKIDSIVWMINGAFGISVTTFVGQNFGAGKWDRVRKGTRDCLLMTVGTEMALSALIVFVGQYLFGVFTSDAGVVQIGMRMVRIISPTYWLFAFIEIYSGSLRAQGSVLVTTIMTLVGVCLLRVIWVMFIVPNGTLEQLIACYPVTWVVTAGAMIIYYFYKQKRIVRSYTA</sequence>
<feature type="transmembrane region" description="Helical" evidence="7">
    <location>
        <begin position="371"/>
        <end position="389"/>
    </location>
</feature>
<reference evidence="8" key="1">
    <citation type="submission" date="2009-07" db="EMBL/GenBank/DDBJ databases">
        <authorList>
            <person name="Weinstock G."/>
            <person name="Sodergren E."/>
            <person name="Clifton S."/>
            <person name="Fulton L."/>
            <person name="Fulton B."/>
            <person name="Courtney L."/>
            <person name="Fronick C."/>
            <person name="Harrison M."/>
            <person name="Strong C."/>
            <person name="Farmer C."/>
            <person name="Delahaunty K."/>
            <person name="Markovic C."/>
            <person name="Hall O."/>
            <person name="Minx P."/>
            <person name="Tomlinson C."/>
            <person name="Mitreva M."/>
            <person name="Nelson J."/>
            <person name="Hou S."/>
            <person name="Wollam A."/>
            <person name="Pepin K.H."/>
            <person name="Johnson M."/>
            <person name="Bhonagiri V."/>
            <person name="Nash W.E."/>
            <person name="Warren W."/>
            <person name="Chinwalla A."/>
            <person name="Mardis E.R."/>
            <person name="Wilson R.K."/>
        </authorList>
    </citation>
    <scope>NUCLEOTIDE SEQUENCE [LARGE SCALE GENOMIC DNA]</scope>
    <source>
        <strain evidence="8">DSM 14469</strain>
    </source>
</reference>
<dbReference type="PANTHER" id="PTHR43549:SF3">
    <property type="entry name" value="MULTIDRUG RESISTANCE PROTEIN YPNP-RELATED"/>
    <property type="match status" value="1"/>
</dbReference>
<evidence type="ECO:0000256" key="7">
    <source>
        <dbReference type="SAM" id="Phobius"/>
    </source>
</evidence>
<evidence type="ECO:0000256" key="6">
    <source>
        <dbReference type="ARBA" id="ARBA00023136"/>
    </source>
</evidence>
<feature type="transmembrane region" description="Helical" evidence="7">
    <location>
        <begin position="256"/>
        <end position="281"/>
    </location>
</feature>
<keyword evidence="6 7" id="KW-0472">Membrane</keyword>
<organism evidence="8 9">
    <name type="scientific">Marvinbryantia formatexigens DSM 14469</name>
    <dbReference type="NCBI Taxonomy" id="478749"/>
    <lineage>
        <taxon>Bacteria</taxon>
        <taxon>Bacillati</taxon>
        <taxon>Bacillota</taxon>
        <taxon>Clostridia</taxon>
        <taxon>Lachnospirales</taxon>
        <taxon>Lachnospiraceae</taxon>
        <taxon>Marvinbryantia</taxon>
    </lineage>
</organism>
<comment type="subcellular location">
    <subcellularLocation>
        <location evidence="1">Cell membrane</location>
        <topology evidence="1">Multi-pass membrane protein</topology>
    </subcellularLocation>
</comment>
<dbReference type="EMBL" id="ACCL02000001">
    <property type="protein sequence ID" value="EET62825.1"/>
    <property type="molecule type" value="Genomic_DNA"/>
</dbReference>
<keyword evidence="9" id="KW-1185">Reference proteome</keyword>
<keyword evidence="3" id="KW-1003">Cell membrane</keyword>
<proteinExistence type="predicted"/>
<dbReference type="GO" id="GO:0042910">
    <property type="term" value="F:xenobiotic transmembrane transporter activity"/>
    <property type="evidence" value="ECO:0007669"/>
    <property type="project" value="InterPro"/>
</dbReference>
<dbReference type="RefSeq" id="WP_006859978.1">
    <property type="nucleotide sequence ID" value="NZ_ACCL02000001.1"/>
</dbReference>
<dbReference type="Proteomes" id="UP000005561">
    <property type="component" value="Unassembled WGS sequence"/>
</dbReference>
<feature type="transmembrane region" description="Helical" evidence="7">
    <location>
        <begin position="77"/>
        <end position="102"/>
    </location>
</feature>
<gene>
    <name evidence="8" type="ORF">BRYFOR_05176</name>
</gene>
<feature type="transmembrane region" description="Helical" evidence="7">
    <location>
        <begin position="210"/>
        <end position="235"/>
    </location>
</feature>
<protein>
    <submittedName>
        <fullName evidence="8">MATE efflux family protein</fullName>
    </submittedName>
</protein>
<comment type="caution">
    <text evidence="8">The sequence shown here is derived from an EMBL/GenBank/DDBJ whole genome shotgun (WGS) entry which is preliminary data.</text>
</comment>
<dbReference type="CDD" id="cd13138">
    <property type="entry name" value="MATE_yoeA_like"/>
    <property type="match status" value="1"/>
</dbReference>
<evidence type="ECO:0000313" key="9">
    <source>
        <dbReference type="Proteomes" id="UP000005561"/>
    </source>
</evidence>
<evidence type="ECO:0000313" key="8">
    <source>
        <dbReference type="EMBL" id="EET62825.1"/>
    </source>
</evidence>
<feature type="transmembrane region" description="Helical" evidence="7">
    <location>
        <begin position="114"/>
        <end position="137"/>
    </location>
</feature>
<evidence type="ECO:0000256" key="1">
    <source>
        <dbReference type="ARBA" id="ARBA00004651"/>
    </source>
</evidence>
<dbReference type="NCBIfam" id="TIGR00797">
    <property type="entry name" value="matE"/>
    <property type="match status" value="1"/>
</dbReference>
<dbReference type="AlphaFoldDB" id="C6L986"/>
<feature type="transmembrane region" description="Helical" evidence="7">
    <location>
        <begin position="401"/>
        <end position="426"/>
    </location>
</feature>
<evidence type="ECO:0000256" key="2">
    <source>
        <dbReference type="ARBA" id="ARBA00022448"/>
    </source>
</evidence>
<dbReference type="InterPro" id="IPR002528">
    <property type="entry name" value="MATE_fam"/>
</dbReference>
<evidence type="ECO:0000256" key="5">
    <source>
        <dbReference type="ARBA" id="ARBA00022989"/>
    </source>
</evidence>
<name>C6L986_9FIRM</name>
<keyword evidence="4 7" id="KW-0812">Transmembrane</keyword>
<feature type="transmembrane region" description="Helical" evidence="7">
    <location>
        <begin position="157"/>
        <end position="178"/>
    </location>
</feature>
<dbReference type="InterPro" id="IPR048279">
    <property type="entry name" value="MdtK-like"/>
</dbReference>